<comment type="caution">
    <text evidence="6">The sequence shown here is derived from an EMBL/GenBank/DDBJ whole genome shotgun (WGS) entry which is preliminary data.</text>
</comment>
<evidence type="ECO:0000256" key="2">
    <source>
        <dbReference type="ARBA" id="ARBA00022763"/>
    </source>
</evidence>
<keyword evidence="2" id="KW-0227">DNA damage</keyword>
<dbReference type="InterPro" id="IPR033316">
    <property type="entry name" value="RBBP8-like"/>
</dbReference>
<sequence>MSNNAQIGEQNFIPASMVQNILEWQRQALETIREQNKVNHVTQRQNNALIQRIDMLQHRINDSKPHDKDLMDLDNVMSDTEDIKEKLGDNPRGSSSNDVLFIKDISTKLRHSPDVLLEIERRKHLKALEDLNDEWHYKYTTLQTKFETQHKAYQELKEHYQKRSVEWKRVKKWLDEQKYVLKNPECTNESTNKDTKVQFEKSPTIIHDIINDSKTGALTEVTNTRNQSSPQNLENVASTDEHVSDVNKALILGSSYNKGDDDVFCKDNIRTSHDILSSPNLLPGSMLKNDLDKTHNLESKPIYHDRDWNQDYVDLRNDFDHNMINSSNKKRTIDKMIKQEEIENDELFSAEVTNKRYKPLTVKPRDDLREGFEEDEEFDEVHIRTPYSDRFKPDSKRSHASTDYMYEDNDADYVDPLIPITPPSIVNKCVTNNNSDASKQGEGYRYIETVRKKNERRQLMAQDCRDCRKYYEMTGFSMLRTCDHSQSSVNDLETLIQNKKQLLSRHRAKYSRPQTPPGFWKVGFPSSQEIAEINELSVKYEREREEQKKREVEFAKSRERRWTTK</sequence>
<dbReference type="InterPro" id="IPR013882">
    <property type="entry name" value="Ctp1_C"/>
</dbReference>
<name>A0A9N8W873_9GLOM</name>
<dbReference type="GO" id="GO:0010792">
    <property type="term" value="P:DNA double-strand break processing involved in repair via single-strand annealing"/>
    <property type="evidence" value="ECO:0007669"/>
    <property type="project" value="TreeGrafter"/>
</dbReference>
<accession>A0A9N8W873</accession>
<reference evidence="6" key="1">
    <citation type="submission" date="2021-06" db="EMBL/GenBank/DDBJ databases">
        <authorList>
            <person name="Kallberg Y."/>
            <person name="Tangrot J."/>
            <person name="Rosling A."/>
        </authorList>
    </citation>
    <scope>NUCLEOTIDE SEQUENCE</scope>
    <source>
        <strain evidence="6">UK204</strain>
    </source>
</reference>
<dbReference type="EMBL" id="CAJVPQ010000393">
    <property type="protein sequence ID" value="CAG8477615.1"/>
    <property type="molecule type" value="Genomic_DNA"/>
</dbReference>
<protein>
    <submittedName>
        <fullName evidence="6">8845_t:CDS:1</fullName>
    </submittedName>
</protein>
<keyword evidence="3" id="KW-0539">Nucleus</keyword>
<evidence type="ECO:0000313" key="6">
    <source>
        <dbReference type="EMBL" id="CAG8477615.1"/>
    </source>
</evidence>
<proteinExistence type="predicted"/>
<dbReference type="PANTHER" id="PTHR15107">
    <property type="entry name" value="RETINOBLASTOMA BINDING PROTEIN 8"/>
    <property type="match status" value="1"/>
</dbReference>
<comment type="subcellular location">
    <subcellularLocation>
        <location evidence="1">Nucleus</location>
    </subcellularLocation>
</comment>
<evidence type="ECO:0000256" key="1">
    <source>
        <dbReference type="ARBA" id="ARBA00004123"/>
    </source>
</evidence>
<dbReference type="Pfam" id="PF08573">
    <property type="entry name" value="SAE2"/>
    <property type="match status" value="1"/>
</dbReference>
<feature type="domain" description="DNA endonuclease activator Ctp1 C-terminal" evidence="5">
    <location>
        <begin position="446"/>
        <end position="529"/>
    </location>
</feature>
<organism evidence="6 7">
    <name type="scientific">Funneliformis caledonium</name>
    <dbReference type="NCBI Taxonomy" id="1117310"/>
    <lineage>
        <taxon>Eukaryota</taxon>
        <taxon>Fungi</taxon>
        <taxon>Fungi incertae sedis</taxon>
        <taxon>Mucoromycota</taxon>
        <taxon>Glomeromycotina</taxon>
        <taxon>Glomeromycetes</taxon>
        <taxon>Glomerales</taxon>
        <taxon>Glomeraceae</taxon>
        <taxon>Funneliformis</taxon>
    </lineage>
</organism>
<evidence type="ECO:0000259" key="5">
    <source>
        <dbReference type="Pfam" id="PF08573"/>
    </source>
</evidence>
<dbReference type="AlphaFoldDB" id="A0A9N8W873"/>
<dbReference type="PANTHER" id="PTHR15107:SF0">
    <property type="entry name" value="DNA ENDONUCLEASE ACTIVATOR CTP1 C-TERMINAL DOMAIN-CONTAINING PROTEIN"/>
    <property type="match status" value="1"/>
</dbReference>
<evidence type="ECO:0000313" key="7">
    <source>
        <dbReference type="Proteomes" id="UP000789570"/>
    </source>
</evidence>
<keyword evidence="7" id="KW-1185">Reference proteome</keyword>
<evidence type="ECO:0000256" key="3">
    <source>
        <dbReference type="ARBA" id="ARBA00023242"/>
    </source>
</evidence>
<evidence type="ECO:0000256" key="4">
    <source>
        <dbReference type="SAM" id="MobiDB-lite"/>
    </source>
</evidence>
<dbReference type="GO" id="GO:0005634">
    <property type="term" value="C:nucleus"/>
    <property type="evidence" value="ECO:0007669"/>
    <property type="project" value="UniProtKB-SubCell"/>
</dbReference>
<dbReference type="GO" id="GO:0003684">
    <property type="term" value="F:damaged DNA binding"/>
    <property type="evidence" value="ECO:0007669"/>
    <property type="project" value="TreeGrafter"/>
</dbReference>
<gene>
    <name evidence="6" type="ORF">FCALED_LOCUS2544</name>
</gene>
<feature type="region of interest" description="Disordered" evidence="4">
    <location>
        <begin position="541"/>
        <end position="565"/>
    </location>
</feature>
<dbReference type="Proteomes" id="UP000789570">
    <property type="component" value="Unassembled WGS sequence"/>
</dbReference>
<dbReference type="OrthoDB" id="5801062at2759"/>